<evidence type="ECO:0000313" key="1">
    <source>
        <dbReference type="EMBL" id="QDU27054.1"/>
    </source>
</evidence>
<accession>A0A517YA07</accession>
<keyword evidence="2" id="KW-1185">Reference proteome</keyword>
<name>A0A517YA07_9BACT</name>
<dbReference type="EMBL" id="CP036274">
    <property type="protein sequence ID" value="QDU27054.1"/>
    <property type="molecule type" value="Genomic_DNA"/>
</dbReference>
<gene>
    <name evidence="1" type="ORF">ETAA8_21380</name>
</gene>
<dbReference type="Proteomes" id="UP000315017">
    <property type="component" value="Chromosome"/>
</dbReference>
<dbReference type="KEGG" id="aagg:ETAA8_21380"/>
<organism evidence="1 2">
    <name type="scientific">Anatilimnocola aggregata</name>
    <dbReference type="NCBI Taxonomy" id="2528021"/>
    <lineage>
        <taxon>Bacteria</taxon>
        <taxon>Pseudomonadati</taxon>
        <taxon>Planctomycetota</taxon>
        <taxon>Planctomycetia</taxon>
        <taxon>Pirellulales</taxon>
        <taxon>Pirellulaceae</taxon>
        <taxon>Anatilimnocola</taxon>
    </lineage>
</organism>
<proteinExistence type="predicted"/>
<dbReference type="AlphaFoldDB" id="A0A517YA07"/>
<protein>
    <submittedName>
        <fullName evidence="1">Uncharacterized protein</fullName>
    </submittedName>
</protein>
<reference evidence="1 2" key="1">
    <citation type="submission" date="2019-02" db="EMBL/GenBank/DDBJ databases">
        <title>Deep-cultivation of Planctomycetes and their phenomic and genomic characterization uncovers novel biology.</title>
        <authorList>
            <person name="Wiegand S."/>
            <person name="Jogler M."/>
            <person name="Boedeker C."/>
            <person name="Pinto D."/>
            <person name="Vollmers J."/>
            <person name="Rivas-Marin E."/>
            <person name="Kohn T."/>
            <person name="Peeters S.H."/>
            <person name="Heuer A."/>
            <person name="Rast P."/>
            <person name="Oberbeckmann S."/>
            <person name="Bunk B."/>
            <person name="Jeske O."/>
            <person name="Meyerdierks A."/>
            <person name="Storesund J.E."/>
            <person name="Kallscheuer N."/>
            <person name="Luecker S."/>
            <person name="Lage O.M."/>
            <person name="Pohl T."/>
            <person name="Merkel B.J."/>
            <person name="Hornburger P."/>
            <person name="Mueller R.-W."/>
            <person name="Bruemmer F."/>
            <person name="Labrenz M."/>
            <person name="Spormann A.M."/>
            <person name="Op den Camp H."/>
            <person name="Overmann J."/>
            <person name="Amann R."/>
            <person name="Jetten M.S.M."/>
            <person name="Mascher T."/>
            <person name="Medema M.H."/>
            <person name="Devos D.P."/>
            <person name="Kaster A.-K."/>
            <person name="Ovreas L."/>
            <person name="Rohde M."/>
            <person name="Galperin M.Y."/>
            <person name="Jogler C."/>
        </authorList>
    </citation>
    <scope>NUCLEOTIDE SEQUENCE [LARGE SCALE GENOMIC DNA]</scope>
    <source>
        <strain evidence="1 2">ETA_A8</strain>
    </source>
</reference>
<sequence length="90" mass="9833">MIERSLPAPKPRGRELEIGRRRILDGIAAGDKLAVRFVPSAEGVWQLTLKTPITTLERGTLTVSVKDRQGNVNQIRRRISVGKNGASGSD</sequence>
<evidence type="ECO:0000313" key="2">
    <source>
        <dbReference type="Proteomes" id="UP000315017"/>
    </source>
</evidence>